<feature type="compositionally biased region" description="Basic and acidic residues" evidence="4">
    <location>
        <begin position="251"/>
        <end position="269"/>
    </location>
</feature>
<feature type="compositionally biased region" description="Basic and acidic residues" evidence="4">
    <location>
        <begin position="551"/>
        <end position="562"/>
    </location>
</feature>
<dbReference type="InterPro" id="IPR003593">
    <property type="entry name" value="AAA+_ATPase"/>
</dbReference>
<feature type="domain" description="ABC transporter" evidence="5">
    <location>
        <begin position="8"/>
        <end position="241"/>
    </location>
</feature>
<dbReference type="SMART" id="SM00382">
    <property type="entry name" value="AAA"/>
    <property type="match status" value="2"/>
</dbReference>
<feature type="domain" description="ABC transporter" evidence="5">
    <location>
        <begin position="344"/>
        <end position="560"/>
    </location>
</feature>
<keyword evidence="2" id="KW-0547">Nucleotide-binding</keyword>
<dbReference type="FunFam" id="3.40.50.300:FF:000597">
    <property type="entry name" value="ABC transporter ATP-binding protein"/>
    <property type="match status" value="1"/>
</dbReference>
<dbReference type="PANTHER" id="PTHR19211:SF6">
    <property type="entry name" value="BLL7188 PROTEIN"/>
    <property type="match status" value="1"/>
</dbReference>
<accession>A0A6J4U504</accession>
<proteinExistence type="predicted"/>
<dbReference type="EMBL" id="CADCWF010000036">
    <property type="protein sequence ID" value="CAA9540058.1"/>
    <property type="molecule type" value="Genomic_DNA"/>
</dbReference>
<dbReference type="Gene3D" id="3.40.50.300">
    <property type="entry name" value="P-loop containing nucleotide triphosphate hydrolases"/>
    <property type="match status" value="2"/>
</dbReference>
<evidence type="ECO:0000256" key="4">
    <source>
        <dbReference type="SAM" id="MobiDB-lite"/>
    </source>
</evidence>
<sequence length="562" mass="59808">MLRPQPVIRLDRASFAWPDGTPVFADLTLALGPGRTGLVGANGTGKSTLLRLIAGELRPTSGTVDVEGVLGYLPQTLPLAAGQTVAGILGVASTLAALRAIEGGDAGAAYFAAVGDDWDIEERMAAVLDRLGLGEVGPERTVATLSGGQTMALGLAALLLREPDILVLDEPTNNLDLVARERLYGVVAGWRGCLLVAGHDRDLLGRMDRIAELGADGQLRLYGGNYDAYEAAVAAEQAAAGQAVRTAELQVKRERREEQDARERADRRASAGRRRTFATGMSKQARGAMQRKAEESVGRAAGQHGERLAEAEERLRRTEQRLRPDERLRLELPETVVPAGRTLFEADGAVVLRGATRIFGAYGLVLTIRGPERIALVGPNGSGKTTLLSLILGEIDPVSGRVRRAAAARLLPQRLDLLDDALSVLTNLRRFAPTVPDGELRNRLAGFLFGGDRVHLPVADLSGGERLRATLACLLAAEPASQLLLLDEPTNNLDLASVRQLEGALAAYRGALVVASHDRAFLGEIGITCWLRLEPGRGPVTTDRAGALGEVGRREGEGNQAR</sequence>
<evidence type="ECO:0000259" key="5">
    <source>
        <dbReference type="PROSITE" id="PS50893"/>
    </source>
</evidence>
<dbReference type="SUPFAM" id="SSF52540">
    <property type="entry name" value="P-loop containing nucleoside triphosphate hydrolases"/>
    <property type="match status" value="2"/>
</dbReference>
<gene>
    <name evidence="6" type="ORF">AVDCRST_MAG59-769</name>
</gene>
<keyword evidence="3" id="KW-0067">ATP-binding</keyword>
<dbReference type="GO" id="GO:0016887">
    <property type="term" value="F:ATP hydrolysis activity"/>
    <property type="evidence" value="ECO:0007669"/>
    <property type="project" value="InterPro"/>
</dbReference>
<organism evidence="6">
    <name type="scientific">uncultured Thermomicrobiales bacterium</name>
    <dbReference type="NCBI Taxonomy" id="1645740"/>
    <lineage>
        <taxon>Bacteria</taxon>
        <taxon>Pseudomonadati</taxon>
        <taxon>Thermomicrobiota</taxon>
        <taxon>Thermomicrobia</taxon>
        <taxon>Thermomicrobiales</taxon>
        <taxon>environmental samples</taxon>
    </lineage>
</organism>
<dbReference type="PROSITE" id="PS50893">
    <property type="entry name" value="ABC_TRANSPORTER_2"/>
    <property type="match status" value="2"/>
</dbReference>
<dbReference type="PANTHER" id="PTHR19211">
    <property type="entry name" value="ATP-BINDING TRANSPORT PROTEIN-RELATED"/>
    <property type="match status" value="1"/>
</dbReference>
<dbReference type="AlphaFoldDB" id="A0A6J4U504"/>
<protein>
    <submittedName>
        <fullName evidence="6">Bis-ABC ATPase SCO6720</fullName>
    </submittedName>
</protein>
<evidence type="ECO:0000256" key="1">
    <source>
        <dbReference type="ARBA" id="ARBA00022737"/>
    </source>
</evidence>
<dbReference type="FunFam" id="3.40.50.300:FF:001320">
    <property type="entry name" value="Heme ABC transporter ATP-binding protein"/>
    <property type="match status" value="1"/>
</dbReference>
<name>A0A6J4U504_9BACT</name>
<keyword evidence="1" id="KW-0677">Repeat</keyword>
<dbReference type="InterPro" id="IPR027417">
    <property type="entry name" value="P-loop_NTPase"/>
</dbReference>
<feature type="region of interest" description="Disordered" evidence="4">
    <location>
        <begin position="542"/>
        <end position="562"/>
    </location>
</feature>
<dbReference type="Pfam" id="PF00005">
    <property type="entry name" value="ABC_tran"/>
    <property type="match status" value="2"/>
</dbReference>
<evidence type="ECO:0000256" key="3">
    <source>
        <dbReference type="ARBA" id="ARBA00022840"/>
    </source>
</evidence>
<evidence type="ECO:0000313" key="6">
    <source>
        <dbReference type="EMBL" id="CAA9540058.1"/>
    </source>
</evidence>
<dbReference type="GO" id="GO:0005524">
    <property type="term" value="F:ATP binding"/>
    <property type="evidence" value="ECO:0007669"/>
    <property type="project" value="UniProtKB-KW"/>
</dbReference>
<evidence type="ECO:0000256" key="2">
    <source>
        <dbReference type="ARBA" id="ARBA00022741"/>
    </source>
</evidence>
<dbReference type="InterPro" id="IPR050611">
    <property type="entry name" value="ABCF"/>
</dbReference>
<feature type="region of interest" description="Disordered" evidence="4">
    <location>
        <begin position="251"/>
        <end position="307"/>
    </location>
</feature>
<dbReference type="InterPro" id="IPR003439">
    <property type="entry name" value="ABC_transporter-like_ATP-bd"/>
</dbReference>
<reference evidence="6" key="1">
    <citation type="submission" date="2020-02" db="EMBL/GenBank/DDBJ databases">
        <authorList>
            <person name="Meier V. D."/>
        </authorList>
    </citation>
    <scope>NUCLEOTIDE SEQUENCE</scope>
    <source>
        <strain evidence="6">AVDCRST_MAG59</strain>
    </source>
</reference>